<dbReference type="InterPro" id="IPR026444">
    <property type="entry name" value="Secre_tail"/>
</dbReference>
<organism evidence="2 3">
    <name type="scientific">Hymenobacter cyanobacteriorum</name>
    <dbReference type="NCBI Taxonomy" id="2926463"/>
    <lineage>
        <taxon>Bacteria</taxon>
        <taxon>Pseudomonadati</taxon>
        <taxon>Bacteroidota</taxon>
        <taxon>Cytophagia</taxon>
        <taxon>Cytophagales</taxon>
        <taxon>Hymenobacteraceae</taxon>
        <taxon>Hymenobacter</taxon>
    </lineage>
</organism>
<accession>A0A9X1VGQ2</accession>
<reference evidence="2" key="1">
    <citation type="submission" date="2022-03" db="EMBL/GenBank/DDBJ databases">
        <title>Bacterial whole genome sequence for Hymenobacter sp. DH14.</title>
        <authorList>
            <person name="Le V."/>
        </authorList>
    </citation>
    <scope>NUCLEOTIDE SEQUENCE</scope>
    <source>
        <strain evidence="2">DH14</strain>
    </source>
</reference>
<dbReference type="AlphaFoldDB" id="A0A9X1VGQ2"/>
<gene>
    <name evidence="2" type="ORF">MON38_15785</name>
</gene>
<proteinExistence type="predicted"/>
<sequence>MKKLLTKPVLGVCLGSAVLAGALAVGVRPGQLEASSHREAPLISYDPLADNTDVYAFRSPDDPNTVTIIANYIPFQLPQGGPVYYNFGENVRYEIHIKNRPSIPNGSPAGTPTSPGDDITYRFTFALTNQDPTTHFRIRNAGAGVKENQKATYTCEVSRDGGNTFTTIVTGGVVPPYNVGPRAISDATVGFAAANYRQLITNSIQTVAAGANAGTKVFCGTADDPFFVDIGAVEDLGNIRPTRARDGLYHKNVNCIALQIPISQLQRDGLQVSAATSILDPAFVIGVWASASRPALRTLVAPDANGNTTGAQTYSGNYVQVSRLGMPLTNEVVSNYGNKDEYNARTPYSENRTYDVNFTNPELALYMADNNPSATTAPKPAGQTYFGEAVPGFSMLRIQSKSLAGRANLPTAGFDFRNGAPGVSGLAGTTAVTGTALAPIASGGLGEYLLRAGQPRSVDILPIFHTGVPNVRPFQLATGKNGDPLAAGKPFINNFLPVGTATSVGGDMLRLNMAVPVTPRNSAEFSSEGLLAAAKLGLTTAPYNTNSNLEFIPNMDGFPNGRRLEDDAPRIELQTVSGVVLASLGLWYDDYTASATNPVTAQLNSVLNFTTGVERNDTTIRAAWPFLQDPWSGTKAQPTVTSQRQASGLGLQPAILAAQVFPNPVIDQTTVRYELAARATLTFMVTDITGRKVAVLASEKTQNAGSHDLTWKPANSVAPGQYILVISSGKTVLQSIHLEKQ</sequence>
<dbReference type="Proteomes" id="UP001139193">
    <property type="component" value="Unassembled WGS sequence"/>
</dbReference>
<dbReference type="InterPro" id="IPR025566">
    <property type="entry name" value="DUF4331"/>
</dbReference>
<dbReference type="Pfam" id="PF14224">
    <property type="entry name" value="DUF4331"/>
    <property type="match status" value="1"/>
</dbReference>
<feature type="chain" id="PRO_5040908987" evidence="1">
    <location>
        <begin position="25"/>
        <end position="741"/>
    </location>
</feature>
<protein>
    <submittedName>
        <fullName evidence="2">DUF4331 family protein</fullName>
    </submittedName>
</protein>
<evidence type="ECO:0000313" key="3">
    <source>
        <dbReference type="Proteomes" id="UP001139193"/>
    </source>
</evidence>
<dbReference type="NCBIfam" id="TIGR04183">
    <property type="entry name" value="Por_Secre_tail"/>
    <property type="match status" value="1"/>
</dbReference>
<dbReference type="EMBL" id="JALBGC010000004">
    <property type="protein sequence ID" value="MCI1188884.1"/>
    <property type="molecule type" value="Genomic_DNA"/>
</dbReference>
<name>A0A9X1VGQ2_9BACT</name>
<evidence type="ECO:0000313" key="2">
    <source>
        <dbReference type="EMBL" id="MCI1188884.1"/>
    </source>
</evidence>
<feature type="signal peptide" evidence="1">
    <location>
        <begin position="1"/>
        <end position="24"/>
    </location>
</feature>
<evidence type="ECO:0000256" key="1">
    <source>
        <dbReference type="SAM" id="SignalP"/>
    </source>
</evidence>
<keyword evidence="3" id="KW-1185">Reference proteome</keyword>
<dbReference type="RefSeq" id="WP_241937111.1">
    <property type="nucleotide sequence ID" value="NZ_JALBGC010000004.1"/>
</dbReference>
<keyword evidence="1" id="KW-0732">Signal</keyword>
<comment type="caution">
    <text evidence="2">The sequence shown here is derived from an EMBL/GenBank/DDBJ whole genome shotgun (WGS) entry which is preliminary data.</text>
</comment>